<dbReference type="InterPro" id="IPR005719">
    <property type="entry name" value="Dihydroorotate_DH_2"/>
</dbReference>
<dbReference type="EC" id="1.3.5.2" evidence="5"/>
<keyword evidence="10" id="KW-0999">Mitochondrion inner membrane</keyword>
<keyword evidence="7" id="KW-0285">Flavoprotein</keyword>
<keyword evidence="19" id="KW-1185">Reference proteome</keyword>
<evidence type="ECO:0000256" key="1">
    <source>
        <dbReference type="ARBA" id="ARBA00001917"/>
    </source>
</evidence>
<dbReference type="InterPro" id="IPR001295">
    <property type="entry name" value="Dihydroorotate_DH_CS"/>
</dbReference>
<sequence>MKRGSALGLAVAGAATGAGVWWGMRDAQSPLYPGLVMPFLTSRFLDPEVSHRLAVKSAALGLTPVDEWKDDPRLGVTVWGRHFEHPLGLAAGFDKNAEAMEGMLGMGFAFVEVGSVCLKPQPGNPKPRVFRLFDEKAIINRYGFNSDGVLAVAERLDQFRERQKRVIETAADSAKKRGLEKGVVGVNFGKNKDRVMGGTDGEGLGDDYVELMQRLSPYADYLVINISSPNTPNLRLLQSGSELQKILEQVMAEKKRAEAASKSATAYPPVLIKIAPDLTKAQAEDIAAAALKYKVDGIIVSNTTVSRPLRVHNEQEETIAKEAGGLSGRPLLEMSTQLLRDMYRLTEGRIPLIGVGGISSGKDAYDKIKAGASLVQLYTGLVYEGPGLVGRVKKELVELLDRDGFRTIEEAVGHDHHKEVETK</sequence>
<dbReference type="UniPathway" id="UPA00070">
    <property type="reaction ID" value="UER00946"/>
</dbReference>
<dbReference type="GO" id="GO:0106430">
    <property type="term" value="F:dihydroorotate dehydrogenase (quinone) activity"/>
    <property type="evidence" value="ECO:0007669"/>
    <property type="project" value="UniProtKB-EC"/>
</dbReference>
<dbReference type="InterPro" id="IPR013785">
    <property type="entry name" value="Aldolase_TIM"/>
</dbReference>
<dbReference type="RefSeq" id="XP_004339460.1">
    <property type="nucleotide sequence ID" value="XM_004339412.1"/>
</dbReference>
<evidence type="ECO:0000256" key="14">
    <source>
        <dbReference type="ARBA" id="ARBA00023128"/>
    </source>
</evidence>
<dbReference type="GO" id="GO:0005743">
    <property type="term" value="C:mitochondrial inner membrane"/>
    <property type="evidence" value="ECO:0007669"/>
    <property type="project" value="UniProtKB-SubCell"/>
</dbReference>
<evidence type="ECO:0000256" key="7">
    <source>
        <dbReference type="ARBA" id="ARBA00022630"/>
    </source>
</evidence>
<dbReference type="Pfam" id="PF01180">
    <property type="entry name" value="DHO_dh"/>
    <property type="match status" value="1"/>
</dbReference>
<evidence type="ECO:0000256" key="9">
    <source>
        <dbReference type="ARBA" id="ARBA00022692"/>
    </source>
</evidence>
<protein>
    <recommendedName>
        <fullName evidence="6">Dihydroorotate dehydrogenase (quinone), mitochondrial</fullName>
        <ecNumber evidence="5">1.3.5.2</ecNumber>
    </recommendedName>
</protein>
<dbReference type="NCBIfam" id="NF003645">
    <property type="entry name" value="PRK05286.1-2"/>
    <property type="match status" value="1"/>
</dbReference>
<dbReference type="FunFam" id="3.20.20.70:FF:000066">
    <property type="entry name" value="Dihydroorotate dehydrogenase (quinone), mitochondrial"/>
    <property type="match status" value="1"/>
</dbReference>
<dbReference type="PROSITE" id="PS00912">
    <property type="entry name" value="DHODEHASE_2"/>
    <property type="match status" value="1"/>
</dbReference>
<evidence type="ECO:0000256" key="16">
    <source>
        <dbReference type="ARBA" id="ARBA00048639"/>
    </source>
</evidence>
<evidence type="ECO:0000313" key="18">
    <source>
        <dbReference type="EMBL" id="ELR17447.1"/>
    </source>
</evidence>
<evidence type="ECO:0000313" key="19">
    <source>
        <dbReference type="Proteomes" id="UP000011083"/>
    </source>
</evidence>
<dbReference type="STRING" id="1257118.L8GWX2"/>
<reference evidence="18 19" key="1">
    <citation type="journal article" date="2013" name="Genome Biol.">
        <title>Genome of Acanthamoeba castellanii highlights extensive lateral gene transfer and early evolution of tyrosine kinase signaling.</title>
        <authorList>
            <person name="Clarke M."/>
            <person name="Lohan A.J."/>
            <person name="Liu B."/>
            <person name="Lagkouvardos I."/>
            <person name="Roy S."/>
            <person name="Zafar N."/>
            <person name="Bertelli C."/>
            <person name="Schilde C."/>
            <person name="Kianianmomeni A."/>
            <person name="Burglin T.R."/>
            <person name="Frech C."/>
            <person name="Turcotte B."/>
            <person name="Kopec K.O."/>
            <person name="Synnott J.M."/>
            <person name="Choo C."/>
            <person name="Paponov I."/>
            <person name="Finkler A."/>
            <person name="Soon Heng Tan C."/>
            <person name="Hutchins A.P."/>
            <person name="Weinmeier T."/>
            <person name="Rattei T."/>
            <person name="Chu J.S."/>
            <person name="Gimenez G."/>
            <person name="Irimia M."/>
            <person name="Rigden D.J."/>
            <person name="Fitzpatrick D.A."/>
            <person name="Lorenzo-Morales J."/>
            <person name="Bateman A."/>
            <person name="Chiu C.H."/>
            <person name="Tang P."/>
            <person name="Hegemann P."/>
            <person name="Fromm H."/>
            <person name="Raoult D."/>
            <person name="Greub G."/>
            <person name="Miranda-Saavedra D."/>
            <person name="Chen N."/>
            <person name="Nash P."/>
            <person name="Ginger M.L."/>
            <person name="Horn M."/>
            <person name="Schaap P."/>
            <person name="Caler L."/>
            <person name="Loftus B."/>
        </authorList>
    </citation>
    <scope>NUCLEOTIDE SEQUENCE [LARGE SCALE GENOMIC DNA]</scope>
    <source>
        <strain evidence="18 19">Neff</strain>
    </source>
</reference>
<comment type="subcellular location">
    <subcellularLocation>
        <location evidence="2">Mitochondrion inner membrane</location>
        <topology evidence="2">Single-pass membrane protein</topology>
    </subcellularLocation>
</comment>
<evidence type="ECO:0000256" key="8">
    <source>
        <dbReference type="ARBA" id="ARBA00022643"/>
    </source>
</evidence>
<dbReference type="PANTHER" id="PTHR48109">
    <property type="entry name" value="DIHYDROOROTATE DEHYDROGENASE (QUINONE), MITOCHONDRIAL-RELATED"/>
    <property type="match status" value="1"/>
</dbReference>
<gene>
    <name evidence="18" type="ORF">ACA1_061890</name>
</gene>
<keyword evidence="11" id="KW-0809">Transit peptide</keyword>
<evidence type="ECO:0000256" key="11">
    <source>
        <dbReference type="ARBA" id="ARBA00022946"/>
    </source>
</evidence>
<keyword evidence="15" id="KW-0472">Membrane</keyword>
<dbReference type="Proteomes" id="UP000011083">
    <property type="component" value="Unassembled WGS sequence"/>
</dbReference>
<dbReference type="SUPFAM" id="SSF51395">
    <property type="entry name" value="FMN-linked oxidoreductases"/>
    <property type="match status" value="1"/>
</dbReference>
<comment type="catalytic activity">
    <reaction evidence="16">
        <text>(S)-dihydroorotate + a quinone = orotate + a quinol</text>
        <dbReference type="Rhea" id="RHEA:30187"/>
        <dbReference type="ChEBI" id="CHEBI:24646"/>
        <dbReference type="ChEBI" id="CHEBI:30839"/>
        <dbReference type="ChEBI" id="CHEBI:30864"/>
        <dbReference type="ChEBI" id="CHEBI:132124"/>
        <dbReference type="EC" id="1.3.5.2"/>
    </reaction>
</comment>
<dbReference type="EMBL" id="KB007974">
    <property type="protein sequence ID" value="ELR17447.1"/>
    <property type="molecule type" value="Genomic_DNA"/>
</dbReference>
<keyword evidence="13" id="KW-0560">Oxidoreductase</keyword>
<keyword evidence="12" id="KW-1133">Transmembrane helix</keyword>
<dbReference type="NCBIfam" id="TIGR01036">
    <property type="entry name" value="pyrD_sub2"/>
    <property type="match status" value="1"/>
</dbReference>
<dbReference type="PANTHER" id="PTHR48109:SF4">
    <property type="entry name" value="DIHYDROOROTATE DEHYDROGENASE (QUINONE), MITOCHONDRIAL"/>
    <property type="match status" value="1"/>
</dbReference>
<evidence type="ECO:0000259" key="17">
    <source>
        <dbReference type="Pfam" id="PF01180"/>
    </source>
</evidence>
<dbReference type="Gene3D" id="3.20.20.70">
    <property type="entry name" value="Aldolase class I"/>
    <property type="match status" value="1"/>
</dbReference>
<keyword evidence="8" id="KW-0288">FMN</keyword>
<dbReference type="VEuPathDB" id="AmoebaDB:ACA1_061890"/>
<evidence type="ECO:0000256" key="10">
    <source>
        <dbReference type="ARBA" id="ARBA00022792"/>
    </source>
</evidence>
<dbReference type="CDD" id="cd04738">
    <property type="entry name" value="DHOD_2_like"/>
    <property type="match status" value="1"/>
</dbReference>
<feature type="domain" description="Dihydroorotate dehydrogenase catalytic" evidence="17">
    <location>
        <begin position="74"/>
        <end position="400"/>
    </location>
</feature>
<dbReference type="NCBIfam" id="NF003652">
    <property type="entry name" value="PRK05286.2-5"/>
    <property type="match status" value="1"/>
</dbReference>
<comment type="pathway">
    <text evidence="3">Pyrimidine metabolism; UMP biosynthesis via de novo pathway; orotate from (S)-dihydroorotate (quinone route): step 1/1.</text>
</comment>
<dbReference type="AlphaFoldDB" id="L8GWX2"/>
<keyword evidence="9" id="KW-0812">Transmembrane</keyword>
<proteinExistence type="inferred from homology"/>
<keyword evidence="14" id="KW-0496">Mitochondrion</keyword>
<dbReference type="OrthoDB" id="14784at2759"/>
<evidence type="ECO:0000256" key="12">
    <source>
        <dbReference type="ARBA" id="ARBA00022989"/>
    </source>
</evidence>
<dbReference type="InterPro" id="IPR050074">
    <property type="entry name" value="DHO_dehydrogenase"/>
</dbReference>
<dbReference type="GO" id="GO:0006207">
    <property type="term" value="P:'de novo' pyrimidine nucleobase biosynthetic process"/>
    <property type="evidence" value="ECO:0007669"/>
    <property type="project" value="InterPro"/>
</dbReference>
<comment type="similarity">
    <text evidence="4">Belongs to the dihydroorotate dehydrogenase family. Type 2 subfamily.</text>
</comment>
<evidence type="ECO:0000256" key="15">
    <source>
        <dbReference type="ARBA" id="ARBA00023136"/>
    </source>
</evidence>
<dbReference type="GO" id="GO:0044205">
    <property type="term" value="P:'de novo' UMP biosynthetic process"/>
    <property type="evidence" value="ECO:0007669"/>
    <property type="project" value="UniProtKB-UniPathway"/>
</dbReference>
<dbReference type="KEGG" id="acan:ACA1_061890"/>
<evidence type="ECO:0000256" key="5">
    <source>
        <dbReference type="ARBA" id="ARBA00012791"/>
    </source>
</evidence>
<evidence type="ECO:0000256" key="4">
    <source>
        <dbReference type="ARBA" id="ARBA00005359"/>
    </source>
</evidence>
<name>L8GWX2_ACACF</name>
<evidence type="ECO:0000256" key="6">
    <source>
        <dbReference type="ARBA" id="ARBA00017599"/>
    </source>
</evidence>
<evidence type="ECO:0000256" key="3">
    <source>
        <dbReference type="ARBA" id="ARBA00005161"/>
    </source>
</evidence>
<comment type="cofactor">
    <cofactor evidence="1">
        <name>FMN</name>
        <dbReference type="ChEBI" id="CHEBI:58210"/>
    </cofactor>
</comment>
<organism evidence="18 19">
    <name type="scientific">Acanthamoeba castellanii (strain ATCC 30010 / Neff)</name>
    <dbReference type="NCBI Taxonomy" id="1257118"/>
    <lineage>
        <taxon>Eukaryota</taxon>
        <taxon>Amoebozoa</taxon>
        <taxon>Discosea</taxon>
        <taxon>Longamoebia</taxon>
        <taxon>Centramoebida</taxon>
        <taxon>Acanthamoebidae</taxon>
        <taxon>Acanthamoeba</taxon>
    </lineage>
</organism>
<dbReference type="InterPro" id="IPR005720">
    <property type="entry name" value="Dihydroorotate_DH_cat"/>
</dbReference>
<evidence type="ECO:0000256" key="2">
    <source>
        <dbReference type="ARBA" id="ARBA00004434"/>
    </source>
</evidence>
<dbReference type="OMA" id="VYCYSAL"/>
<accession>L8GWX2</accession>
<evidence type="ECO:0000256" key="13">
    <source>
        <dbReference type="ARBA" id="ARBA00023002"/>
    </source>
</evidence>
<dbReference type="GeneID" id="14918235"/>